<accession>A0A8D9ABB6</accession>
<dbReference type="EMBL" id="HBUF01562892">
    <property type="protein sequence ID" value="CAG6763193.1"/>
    <property type="molecule type" value="Transcribed_RNA"/>
</dbReference>
<organism evidence="7">
    <name type="scientific">Cacopsylla melanoneura</name>
    <dbReference type="NCBI Taxonomy" id="428564"/>
    <lineage>
        <taxon>Eukaryota</taxon>
        <taxon>Metazoa</taxon>
        <taxon>Ecdysozoa</taxon>
        <taxon>Arthropoda</taxon>
        <taxon>Hexapoda</taxon>
        <taxon>Insecta</taxon>
        <taxon>Pterygota</taxon>
        <taxon>Neoptera</taxon>
        <taxon>Paraneoptera</taxon>
        <taxon>Hemiptera</taxon>
        <taxon>Sternorrhyncha</taxon>
        <taxon>Psylloidea</taxon>
        <taxon>Psyllidae</taxon>
        <taxon>Psyllinae</taxon>
        <taxon>Cacopsylla</taxon>
    </lineage>
</organism>
<evidence type="ECO:0000256" key="2">
    <source>
        <dbReference type="ARBA" id="ARBA00008219"/>
    </source>
</evidence>
<comment type="subcellular location">
    <subcellularLocation>
        <location evidence="1">Mitochondrion</location>
    </subcellularLocation>
</comment>
<evidence type="ECO:0000256" key="6">
    <source>
        <dbReference type="ARBA" id="ARBA00023128"/>
    </source>
</evidence>
<comment type="similarity">
    <text evidence="2">Belongs to the TTC19 family.</text>
</comment>
<keyword evidence="4" id="KW-0802">TPR repeat</keyword>
<evidence type="ECO:0000256" key="1">
    <source>
        <dbReference type="ARBA" id="ARBA00004173"/>
    </source>
</evidence>
<dbReference type="SMART" id="SM00028">
    <property type="entry name" value="TPR"/>
    <property type="match status" value="5"/>
</dbReference>
<dbReference type="Pfam" id="PF13424">
    <property type="entry name" value="TPR_12"/>
    <property type="match status" value="1"/>
</dbReference>
<reference evidence="7" key="1">
    <citation type="submission" date="2021-05" db="EMBL/GenBank/DDBJ databases">
        <authorList>
            <person name="Alioto T."/>
            <person name="Alioto T."/>
            <person name="Gomez Garrido J."/>
        </authorList>
    </citation>
    <scope>NUCLEOTIDE SEQUENCE</scope>
</reference>
<dbReference type="Gene3D" id="1.25.40.10">
    <property type="entry name" value="Tetratricopeptide repeat domain"/>
    <property type="match status" value="2"/>
</dbReference>
<dbReference type="InterPro" id="IPR040395">
    <property type="entry name" value="TTC19"/>
</dbReference>
<sequence length="354" mass="41169">MIRNIFRTFHSKLNQKHLLDILFNPSRVSNVHISKSFAQYVPRQPNVPFKMSNGRPVIDHSVLLSFGLLVMLGLVEDSVEEESELVTTIKRAILLMKKDEYEKAERMLHFALKMAQEVQNQEGITYVYDVMANLALTQKHYDKAEKLFTEVMKRLLSNGVKENDNKVLHISLKLAKIADEKTDYKKAQIGYEFCLSHLIKKLEGGAQDRDTLELCAMTNDWFARFYLKHEKYDEAFVHFKRAYKLCKQIHGEIHERVVQLLNDMGTISYHRGDNEKTIKYLEKAVRIGKHLPEMDELAMILINFGHVYLKLKMLDKAREYCEEGLKNAKRHKNGEGIREGKECLEELGRAIPVD</sequence>
<dbReference type="GO" id="GO:0005743">
    <property type="term" value="C:mitochondrial inner membrane"/>
    <property type="evidence" value="ECO:0007669"/>
    <property type="project" value="TreeGrafter"/>
</dbReference>
<dbReference type="PANTHER" id="PTHR13143:SF6">
    <property type="entry name" value="TETRATRICOPEPTIDE REPEAT PROTEIN 19, MITOCHONDRIAL"/>
    <property type="match status" value="1"/>
</dbReference>
<evidence type="ECO:0000256" key="5">
    <source>
        <dbReference type="ARBA" id="ARBA00022946"/>
    </source>
</evidence>
<keyword evidence="5" id="KW-0809">Transit peptide</keyword>
<evidence type="ECO:0000313" key="7">
    <source>
        <dbReference type="EMBL" id="CAG6763193.1"/>
    </source>
</evidence>
<evidence type="ECO:0000256" key="4">
    <source>
        <dbReference type="ARBA" id="ARBA00022803"/>
    </source>
</evidence>
<keyword evidence="3" id="KW-0677">Repeat</keyword>
<dbReference type="GO" id="GO:0034551">
    <property type="term" value="P:mitochondrial respiratory chain complex III assembly"/>
    <property type="evidence" value="ECO:0007669"/>
    <property type="project" value="InterPro"/>
</dbReference>
<dbReference type="InterPro" id="IPR019734">
    <property type="entry name" value="TPR_rpt"/>
</dbReference>
<dbReference type="AlphaFoldDB" id="A0A8D9ABB6"/>
<name>A0A8D9ABB6_9HEMI</name>
<evidence type="ECO:0000256" key="3">
    <source>
        <dbReference type="ARBA" id="ARBA00022737"/>
    </source>
</evidence>
<protein>
    <submittedName>
        <fullName evidence="7">Tetratricopeptide repeat protein 19 homolog, mitochondrial</fullName>
    </submittedName>
</protein>
<dbReference type="Pfam" id="PF13181">
    <property type="entry name" value="TPR_8"/>
    <property type="match status" value="1"/>
</dbReference>
<dbReference type="PANTHER" id="PTHR13143">
    <property type="entry name" value="TETRATRICOPEPTIDE REPEAT PROTEIN 19"/>
    <property type="match status" value="1"/>
</dbReference>
<dbReference type="SUPFAM" id="SSF48452">
    <property type="entry name" value="TPR-like"/>
    <property type="match status" value="2"/>
</dbReference>
<keyword evidence="6" id="KW-0496">Mitochondrion</keyword>
<proteinExistence type="inferred from homology"/>
<dbReference type="InterPro" id="IPR011990">
    <property type="entry name" value="TPR-like_helical_dom_sf"/>
</dbReference>